<keyword evidence="5" id="KW-1185">Reference proteome</keyword>
<evidence type="ECO:0000313" key="5">
    <source>
        <dbReference type="Proteomes" id="UP001271263"/>
    </source>
</evidence>
<dbReference type="Proteomes" id="UP001271263">
    <property type="component" value="Unassembled WGS sequence"/>
</dbReference>
<proteinExistence type="predicted"/>
<sequence length="80" mass="9153">MSDSRILELEYFLKQAKALAEVQFNRANEMKENFAAMEAGFDAELLELNEELAKTLKALDDVQLENIKLSSKLRAYERGV</sequence>
<keyword evidence="1" id="KW-0175">Coiled coil</keyword>
<organism evidence="2 4">
    <name type="scientific">Shewanella fidelis</name>
    <dbReference type="NCBI Taxonomy" id="173509"/>
    <lineage>
        <taxon>Bacteria</taxon>
        <taxon>Pseudomonadati</taxon>
        <taxon>Pseudomonadota</taxon>
        <taxon>Gammaproteobacteria</taxon>
        <taxon>Alteromonadales</taxon>
        <taxon>Shewanellaceae</taxon>
        <taxon>Shewanella</taxon>
    </lineage>
</organism>
<evidence type="ECO:0000256" key="1">
    <source>
        <dbReference type="SAM" id="Coils"/>
    </source>
</evidence>
<accession>A0AAW8NPP1</accession>
<evidence type="ECO:0000313" key="2">
    <source>
        <dbReference type="EMBL" id="MDR8523854.1"/>
    </source>
</evidence>
<name>A0AAW8NPP1_9GAMM</name>
<reference evidence="2" key="2">
    <citation type="submission" date="2022-11" db="EMBL/GenBank/DDBJ databases">
        <title>Prophages regulate Shewanella fidelis motility and biofilm formation: implications for gut colonization dynamics in Ciona robusta.</title>
        <authorList>
            <person name="Natarajan O."/>
            <person name="Gibboney S.L."/>
            <person name="Young M.N."/>
            <person name="Lim S.J."/>
            <person name="Pluta N."/>
            <person name="Atkinson C.G.F."/>
            <person name="Leigh B.A."/>
            <person name="Liberti A."/>
            <person name="Kees E."/>
            <person name="Breitbart M."/>
            <person name="Gralnick J."/>
            <person name="Dishaw L.J."/>
        </authorList>
    </citation>
    <scope>NUCLEOTIDE SEQUENCE</scope>
    <source>
        <strain evidence="2">3313</strain>
    </source>
</reference>
<reference evidence="3 5" key="1">
    <citation type="journal article" date="2022" name="bioRxiv">
        <title>Prophages regulate Shewanella fidelis 3313 motility and biofilm formation: implications for gut colonization dynamics in Ciona robusta.</title>
        <authorList>
            <person name="Natarajan O."/>
            <person name="Gibboney S.L."/>
            <person name="Young M.N."/>
            <person name="Lim S.J."/>
            <person name="Pluta N."/>
            <person name="Atkinson C.G."/>
            <person name="Leigh B.A."/>
            <person name="Liberti A."/>
            <person name="Kees E.D."/>
            <person name="Breitbart M."/>
            <person name="Gralnick J.A."/>
            <person name="Dishaw L.J."/>
        </authorList>
    </citation>
    <scope>NUCLEOTIDE SEQUENCE [LARGE SCALE GENOMIC DNA]</scope>
    <source>
        <strain evidence="3 5">JG4066</strain>
    </source>
</reference>
<protein>
    <submittedName>
        <fullName evidence="2">Uncharacterized protein</fullName>
    </submittedName>
</protein>
<comment type="caution">
    <text evidence="2">The sequence shown here is derived from an EMBL/GenBank/DDBJ whole genome shotgun (WGS) entry which is preliminary data.</text>
</comment>
<dbReference type="RefSeq" id="WP_310654696.1">
    <property type="nucleotide sequence ID" value="NZ_JAPMLC010000001.1"/>
</dbReference>
<dbReference type="AlphaFoldDB" id="A0AAW8NPP1"/>
<evidence type="ECO:0000313" key="4">
    <source>
        <dbReference type="Proteomes" id="UP001259340"/>
    </source>
</evidence>
<dbReference type="EMBL" id="JAPMLE010000001">
    <property type="protein sequence ID" value="MDR8523854.1"/>
    <property type="molecule type" value="Genomic_DNA"/>
</dbReference>
<dbReference type="Proteomes" id="UP001259340">
    <property type="component" value="Unassembled WGS sequence"/>
</dbReference>
<gene>
    <name evidence="2" type="ORF">OS133_09240</name>
    <name evidence="3" type="ORF">OS134_06475</name>
</gene>
<evidence type="ECO:0000313" key="3">
    <source>
        <dbReference type="EMBL" id="MDW4823711.1"/>
    </source>
</evidence>
<dbReference type="EMBL" id="JAPMLD010000002">
    <property type="protein sequence ID" value="MDW4823711.1"/>
    <property type="molecule type" value="Genomic_DNA"/>
</dbReference>
<feature type="coiled-coil region" evidence="1">
    <location>
        <begin position="13"/>
        <end position="65"/>
    </location>
</feature>